<evidence type="ECO:0000313" key="2">
    <source>
        <dbReference type="EMBL" id="GBN93019.1"/>
    </source>
</evidence>
<comment type="caution">
    <text evidence="2">The sequence shown here is derived from an EMBL/GenBank/DDBJ whole genome shotgun (WGS) entry which is preliminary data.</text>
</comment>
<dbReference type="AlphaFoldDB" id="A0A4Y2T0R6"/>
<keyword evidence="3" id="KW-1185">Reference proteome</keyword>
<proteinExistence type="predicted"/>
<dbReference type="Proteomes" id="UP000499080">
    <property type="component" value="Unassembled WGS sequence"/>
</dbReference>
<feature type="compositionally biased region" description="Basic and acidic residues" evidence="1">
    <location>
        <begin position="55"/>
        <end position="67"/>
    </location>
</feature>
<sequence length="79" mass="8559">MAAVIVVHSGTNPRIRSRIRIRGSESMKKTYPTHHYMADEIPAVADEISVPAQHFREGSGGESKRGGSPDVSVRTKSVA</sequence>
<protein>
    <submittedName>
        <fullName evidence="2">Uncharacterized protein</fullName>
    </submittedName>
</protein>
<reference evidence="2 3" key="1">
    <citation type="journal article" date="2019" name="Sci. Rep.">
        <title>Orb-weaving spider Araneus ventricosus genome elucidates the spidroin gene catalogue.</title>
        <authorList>
            <person name="Kono N."/>
            <person name="Nakamura H."/>
            <person name="Ohtoshi R."/>
            <person name="Moran D.A.P."/>
            <person name="Shinohara A."/>
            <person name="Yoshida Y."/>
            <person name="Fujiwara M."/>
            <person name="Mori M."/>
            <person name="Tomita M."/>
            <person name="Arakawa K."/>
        </authorList>
    </citation>
    <scope>NUCLEOTIDE SEQUENCE [LARGE SCALE GENOMIC DNA]</scope>
</reference>
<evidence type="ECO:0000313" key="3">
    <source>
        <dbReference type="Proteomes" id="UP000499080"/>
    </source>
</evidence>
<gene>
    <name evidence="2" type="ORF">AVEN_132118_1</name>
</gene>
<dbReference type="EMBL" id="BGPR01024720">
    <property type="protein sequence ID" value="GBN93019.1"/>
    <property type="molecule type" value="Genomic_DNA"/>
</dbReference>
<name>A0A4Y2T0R6_ARAVE</name>
<feature type="region of interest" description="Disordered" evidence="1">
    <location>
        <begin position="55"/>
        <end position="79"/>
    </location>
</feature>
<evidence type="ECO:0000256" key="1">
    <source>
        <dbReference type="SAM" id="MobiDB-lite"/>
    </source>
</evidence>
<organism evidence="2 3">
    <name type="scientific">Araneus ventricosus</name>
    <name type="common">Orbweaver spider</name>
    <name type="synonym">Epeira ventricosa</name>
    <dbReference type="NCBI Taxonomy" id="182803"/>
    <lineage>
        <taxon>Eukaryota</taxon>
        <taxon>Metazoa</taxon>
        <taxon>Ecdysozoa</taxon>
        <taxon>Arthropoda</taxon>
        <taxon>Chelicerata</taxon>
        <taxon>Arachnida</taxon>
        <taxon>Araneae</taxon>
        <taxon>Araneomorphae</taxon>
        <taxon>Entelegynae</taxon>
        <taxon>Araneoidea</taxon>
        <taxon>Araneidae</taxon>
        <taxon>Araneus</taxon>
    </lineage>
</organism>
<accession>A0A4Y2T0R6</accession>